<dbReference type="Pfam" id="PF18029">
    <property type="entry name" value="Glyoxalase_6"/>
    <property type="match status" value="1"/>
</dbReference>
<comment type="caution">
    <text evidence="2">The sequence shown here is derived from an EMBL/GenBank/DDBJ whole genome shotgun (WGS) entry which is preliminary data.</text>
</comment>
<dbReference type="SUPFAM" id="SSF54593">
    <property type="entry name" value="Glyoxalase/Bleomycin resistance protein/Dihydroxybiphenyl dioxygenase"/>
    <property type="match status" value="1"/>
</dbReference>
<gene>
    <name evidence="2" type="ORF">GCM10010405_44540</name>
</gene>
<dbReference type="PANTHER" id="PTHR35908">
    <property type="entry name" value="HYPOTHETICAL FUSION PROTEIN"/>
    <property type="match status" value="1"/>
</dbReference>
<evidence type="ECO:0000313" key="2">
    <source>
        <dbReference type="EMBL" id="GAA2455629.1"/>
    </source>
</evidence>
<dbReference type="InterPro" id="IPR041581">
    <property type="entry name" value="Glyoxalase_6"/>
</dbReference>
<sequence>MAITTLKTVVVLDCPEPGKLAEFYARMLGGRVEGEGRWVEVTFDSGALRGRTLAFQEAPGHVPPQWPSAEHSQQFHFDFYVPREELDAAEREALELGARLVEGDDGGKRDFRVYLDPAGHPFCLCVD</sequence>
<feature type="domain" description="VOC" evidence="1">
    <location>
        <begin position="5"/>
        <end position="127"/>
    </location>
</feature>
<dbReference type="Gene3D" id="3.10.180.10">
    <property type="entry name" value="2,3-Dihydroxybiphenyl 1,2-Dioxygenase, domain 1"/>
    <property type="match status" value="1"/>
</dbReference>
<organism evidence="2 3">
    <name type="scientific">Streptomyces macrosporus</name>
    <dbReference type="NCBI Taxonomy" id="44032"/>
    <lineage>
        <taxon>Bacteria</taxon>
        <taxon>Bacillati</taxon>
        <taxon>Actinomycetota</taxon>
        <taxon>Actinomycetes</taxon>
        <taxon>Kitasatosporales</taxon>
        <taxon>Streptomycetaceae</taxon>
        <taxon>Streptomyces</taxon>
    </lineage>
</organism>
<dbReference type="InterPro" id="IPR029068">
    <property type="entry name" value="Glyas_Bleomycin-R_OHBP_Dase"/>
</dbReference>
<dbReference type="InterPro" id="IPR037523">
    <property type="entry name" value="VOC_core"/>
</dbReference>
<reference evidence="2 3" key="1">
    <citation type="journal article" date="2019" name="Int. J. Syst. Evol. Microbiol.">
        <title>The Global Catalogue of Microorganisms (GCM) 10K type strain sequencing project: providing services to taxonomists for standard genome sequencing and annotation.</title>
        <authorList>
            <consortium name="The Broad Institute Genomics Platform"/>
            <consortium name="The Broad Institute Genome Sequencing Center for Infectious Disease"/>
            <person name="Wu L."/>
            <person name="Ma J."/>
        </authorList>
    </citation>
    <scope>NUCLEOTIDE SEQUENCE [LARGE SCALE GENOMIC DNA]</scope>
    <source>
        <strain evidence="2 3">JCM 6305</strain>
    </source>
</reference>
<name>A0ABN3KG79_9ACTN</name>
<dbReference type="CDD" id="cd06587">
    <property type="entry name" value="VOC"/>
    <property type="match status" value="1"/>
</dbReference>
<dbReference type="Proteomes" id="UP001501638">
    <property type="component" value="Unassembled WGS sequence"/>
</dbReference>
<dbReference type="EMBL" id="BAAASZ010000031">
    <property type="protein sequence ID" value="GAA2455629.1"/>
    <property type="molecule type" value="Genomic_DNA"/>
</dbReference>
<evidence type="ECO:0000259" key="1">
    <source>
        <dbReference type="PROSITE" id="PS51819"/>
    </source>
</evidence>
<dbReference type="PROSITE" id="PS51819">
    <property type="entry name" value="VOC"/>
    <property type="match status" value="1"/>
</dbReference>
<protein>
    <submittedName>
        <fullName evidence="2">VOC family protein</fullName>
    </submittedName>
</protein>
<proteinExistence type="predicted"/>
<evidence type="ECO:0000313" key="3">
    <source>
        <dbReference type="Proteomes" id="UP001501638"/>
    </source>
</evidence>
<dbReference type="PANTHER" id="PTHR35908:SF1">
    <property type="entry name" value="CONSERVED PROTEIN"/>
    <property type="match status" value="1"/>
</dbReference>
<dbReference type="RefSeq" id="WP_344326321.1">
    <property type="nucleotide sequence ID" value="NZ_BAAASZ010000031.1"/>
</dbReference>
<keyword evidence="3" id="KW-1185">Reference proteome</keyword>
<accession>A0ABN3KG79</accession>